<feature type="non-terminal residue" evidence="2">
    <location>
        <position position="1"/>
    </location>
</feature>
<dbReference type="OrthoDB" id="10064511at2759"/>
<sequence length="248" mass="28806">MRSRSEPPAQNGNISKNDNRNSLIDMLLFQLGTTSKNAQRHENLLRWAVDLTRDCDVVENRFKYLRPDRILPFGTIPASYKHLQQDDGNIRNQTSHYDTNHSETNKSSNVSRLSRGLNSNRLNDYSNHQVSNDLSSDRRIHRDRAAAKIQAAYRGYTVRKSLPWLNDKPNHLDNEYNNNKRSNHYLENASININIHLTKNNYPVDSTLLRYYENQPINDYQQQSIKKASILPLYSDDYDNVPNSLSSN</sequence>
<evidence type="ECO:0000313" key="3">
    <source>
        <dbReference type="Proteomes" id="UP000663891"/>
    </source>
</evidence>
<dbReference type="InterPro" id="IPR000048">
    <property type="entry name" value="IQ_motif_EF-hand-BS"/>
</dbReference>
<comment type="caution">
    <text evidence="2">The sequence shown here is derived from an EMBL/GenBank/DDBJ whole genome shotgun (WGS) entry which is preliminary data.</text>
</comment>
<protein>
    <submittedName>
        <fullName evidence="2">Uncharacterized protein</fullName>
    </submittedName>
</protein>
<reference evidence="2" key="1">
    <citation type="submission" date="2021-02" db="EMBL/GenBank/DDBJ databases">
        <authorList>
            <person name="Nowell W R."/>
        </authorList>
    </citation>
    <scope>NUCLEOTIDE SEQUENCE</scope>
</reference>
<organism evidence="2 3">
    <name type="scientific">Adineta steineri</name>
    <dbReference type="NCBI Taxonomy" id="433720"/>
    <lineage>
        <taxon>Eukaryota</taxon>
        <taxon>Metazoa</taxon>
        <taxon>Spiralia</taxon>
        <taxon>Gnathifera</taxon>
        <taxon>Rotifera</taxon>
        <taxon>Eurotatoria</taxon>
        <taxon>Bdelloidea</taxon>
        <taxon>Adinetida</taxon>
        <taxon>Adinetidae</taxon>
        <taxon>Adineta</taxon>
    </lineage>
</organism>
<dbReference type="Proteomes" id="UP000663891">
    <property type="component" value="Unassembled WGS sequence"/>
</dbReference>
<accession>A0A814UIP7</accession>
<feature type="region of interest" description="Disordered" evidence="1">
    <location>
        <begin position="86"/>
        <end position="113"/>
    </location>
</feature>
<dbReference type="AlphaFoldDB" id="A0A814UIP7"/>
<proteinExistence type="predicted"/>
<dbReference type="EMBL" id="CAJNON010000294">
    <property type="protein sequence ID" value="CAF1175378.1"/>
    <property type="molecule type" value="Genomic_DNA"/>
</dbReference>
<dbReference type="PROSITE" id="PS50096">
    <property type="entry name" value="IQ"/>
    <property type="match status" value="1"/>
</dbReference>
<dbReference type="CDD" id="cd23767">
    <property type="entry name" value="IQCD"/>
    <property type="match status" value="1"/>
</dbReference>
<name>A0A814UIP7_9BILA</name>
<dbReference type="Gene3D" id="1.20.5.190">
    <property type="match status" value="1"/>
</dbReference>
<dbReference type="Pfam" id="PF00612">
    <property type="entry name" value="IQ"/>
    <property type="match status" value="1"/>
</dbReference>
<evidence type="ECO:0000313" key="2">
    <source>
        <dbReference type="EMBL" id="CAF1175378.1"/>
    </source>
</evidence>
<gene>
    <name evidence="2" type="ORF">VCS650_LOCUS24168</name>
</gene>
<evidence type="ECO:0000256" key="1">
    <source>
        <dbReference type="SAM" id="MobiDB-lite"/>
    </source>
</evidence>